<dbReference type="Gene3D" id="3.30.420.10">
    <property type="entry name" value="Ribonuclease H-like superfamily/Ribonuclease H"/>
    <property type="match status" value="1"/>
</dbReference>
<dbReference type="Pfam" id="PF13456">
    <property type="entry name" value="RVT_3"/>
    <property type="match status" value="1"/>
</dbReference>
<dbReference type="PANTHER" id="PTHR33033:SF121">
    <property type="entry name" value="POLYNUCLEOTIDYL TRANSFERASE, RIBONUCLEASE H-LIKE SUPERFAMILY PROTEIN"/>
    <property type="match status" value="1"/>
</dbReference>
<dbReference type="GO" id="GO:0003676">
    <property type="term" value="F:nucleic acid binding"/>
    <property type="evidence" value="ECO:0007669"/>
    <property type="project" value="InterPro"/>
</dbReference>
<dbReference type="GO" id="GO:0004523">
    <property type="term" value="F:RNA-DNA hybrid ribonuclease activity"/>
    <property type="evidence" value="ECO:0007669"/>
    <property type="project" value="InterPro"/>
</dbReference>
<dbReference type="InterPro" id="IPR012337">
    <property type="entry name" value="RNaseH-like_sf"/>
</dbReference>
<dbReference type="Gramene" id="EOY04715">
    <property type="protein sequence ID" value="EOY04715"/>
    <property type="gene ID" value="TCM_019904"/>
</dbReference>
<dbReference type="InterPro" id="IPR002156">
    <property type="entry name" value="RNaseH_domain"/>
</dbReference>
<dbReference type="AlphaFoldDB" id="A0A061EIA7"/>
<gene>
    <name evidence="2" type="ORF">TCM_019904</name>
</gene>
<dbReference type="PANTHER" id="PTHR33033">
    <property type="entry name" value="POLYNUCLEOTIDYL TRANSFERASE, RIBONUCLEASE H-LIKE SUPERFAMILY PROTEIN-RELATED"/>
    <property type="match status" value="1"/>
</dbReference>
<organism evidence="2 3">
    <name type="scientific">Theobroma cacao</name>
    <name type="common">Cacao</name>
    <name type="synonym">Cocoa</name>
    <dbReference type="NCBI Taxonomy" id="3641"/>
    <lineage>
        <taxon>Eukaryota</taxon>
        <taxon>Viridiplantae</taxon>
        <taxon>Streptophyta</taxon>
        <taxon>Embryophyta</taxon>
        <taxon>Tracheophyta</taxon>
        <taxon>Spermatophyta</taxon>
        <taxon>Magnoliopsida</taxon>
        <taxon>eudicotyledons</taxon>
        <taxon>Gunneridae</taxon>
        <taxon>Pentapetalae</taxon>
        <taxon>rosids</taxon>
        <taxon>malvids</taxon>
        <taxon>Malvales</taxon>
        <taxon>Malvaceae</taxon>
        <taxon>Byttnerioideae</taxon>
        <taxon>Theobroma</taxon>
    </lineage>
</organism>
<dbReference type="InParanoid" id="A0A061EIA7"/>
<name>A0A061EIA7_THECC</name>
<reference evidence="2 3" key="1">
    <citation type="journal article" date="2013" name="Genome Biol.">
        <title>The genome sequence of the most widely cultivated cacao type and its use to identify candidate genes regulating pod color.</title>
        <authorList>
            <person name="Motamayor J.C."/>
            <person name="Mockaitis K."/>
            <person name="Schmutz J."/>
            <person name="Haiminen N."/>
            <person name="Iii D.L."/>
            <person name="Cornejo O."/>
            <person name="Findley S.D."/>
            <person name="Zheng P."/>
            <person name="Utro F."/>
            <person name="Royaert S."/>
            <person name="Saski C."/>
            <person name="Jenkins J."/>
            <person name="Podicheti R."/>
            <person name="Zhao M."/>
            <person name="Scheffler B.E."/>
            <person name="Stack J.C."/>
            <person name="Feltus F.A."/>
            <person name="Mustiga G.M."/>
            <person name="Amores F."/>
            <person name="Phillips W."/>
            <person name="Marelli J.P."/>
            <person name="May G.D."/>
            <person name="Shapiro H."/>
            <person name="Ma J."/>
            <person name="Bustamante C.D."/>
            <person name="Schnell R.J."/>
            <person name="Main D."/>
            <person name="Gilbert D."/>
            <person name="Parida L."/>
            <person name="Kuhn D.N."/>
        </authorList>
    </citation>
    <scope>NUCLEOTIDE SEQUENCE [LARGE SCALE GENOMIC DNA]</scope>
    <source>
        <strain evidence="3">cv. Matina 1-6</strain>
    </source>
</reference>
<dbReference type="EMBL" id="CM001882">
    <property type="protein sequence ID" value="EOY04715.1"/>
    <property type="molecule type" value="Genomic_DNA"/>
</dbReference>
<keyword evidence="3" id="KW-1185">Reference proteome</keyword>
<evidence type="ECO:0000313" key="2">
    <source>
        <dbReference type="EMBL" id="EOY04715.1"/>
    </source>
</evidence>
<dbReference type="SUPFAM" id="SSF53098">
    <property type="entry name" value="Ribonuclease H-like"/>
    <property type="match status" value="1"/>
</dbReference>
<evidence type="ECO:0000313" key="3">
    <source>
        <dbReference type="Proteomes" id="UP000026915"/>
    </source>
</evidence>
<proteinExistence type="predicted"/>
<dbReference type="Proteomes" id="UP000026915">
    <property type="component" value="Chromosome 4"/>
</dbReference>
<sequence>MVIKRMVFDWEVDIWEQFKECLQRIHLDCDFNDKLIWEHTPSGCYSTNSFCRSILDNNESTVDLSRNVWIAFAPPKVEGTSQGKCFRECPPRRWFKFNTDEAGAAKGCRGQMGIGGVLRDEKRAIKMVFSKCTGWDDSNIAEAMASHEAMMLFAASSWASTCVVIIESDSKNAVMWVASPIVSPWKLQNLVLQIKALKEKVSSFIKYSQIK</sequence>
<feature type="domain" description="RNase H type-1" evidence="1">
    <location>
        <begin position="103"/>
        <end position="204"/>
    </location>
</feature>
<dbReference type="HOGENOM" id="CLU_1306761_0_0_1"/>
<dbReference type="CDD" id="cd06222">
    <property type="entry name" value="RNase_H_like"/>
    <property type="match status" value="1"/>
</dbReference>
<protein>
    <recommendedName>
        <fullName evidence="1">RNase H type-1 domain-containing protein</fullName>
    </recommendedName>
</protein>
<dbReference type="InterPro" id="IPR036397">
    <property type="entry name" value="RNaseH_sf"/>
</dbReference>
<accession>A0A061EIA7</accession>
<dbReference type="InterPro" id="IPR044730">
    <property type="entry name" value="RNase_H-like_dom_plant"/>
</dbReference>
<evidence type="ECO:0000259" key="1">
    <source>
        <dbReference type="Pfam" id="PF13456"/>
    </source>
</evidence>